<protein>
    <submittedName>
        <fullName evidence="1">Uncharacterized protein</fullName>
    </submittedName>
</protein>
<organism evidence="1 2">
    <name type="scientific">Letharia lupina</name>
    <dbReference type="NCBI Taxonomy" id="560253"/>
    <lineage>
        <taxon>Eukaryota</taxon>
        <taxon>Fungi</taxon>
        <taxon>Dikarya</taxon>
        <taxon>Ascomycota</taxon>
        <taxon>Pezizomycotina</taxon>
        <taxon>Lecanoromycetes</taxon>
        <taxon>OSLEUM clade</taxon>
        <taxon>Lecanoromycetidae</taxon>
        <taxon>Lecanorales</taxon>
        <taxon>Lecanorineae</taxon>
        <taxon>Parmeliaceae</taxon>
        <taxon>Letharia</taxon>
    </lineage>
</organism>
<evidence type="ECO:0000313" key="1">
    <source>
        <dbReference type="EMBL" id="KAF6221494.1"/>
    </source>
</evidence>
<dbReference type="EMBL" id="JACCJB010000014">
    <property type="protein sequence ID" value="KAF6221494.1"/>
    <property type="molecule type" value="Genomic_DNA"/>
</dbReference>
<evidence type="ECO:0000313" key="2">
    <source>
        <dbReference type="Proteomes" id="UP000593566"/>
    </source>
</evidence>
<gene>
    <name evidence="1" type="ORF">HO133_002350</name>
</gene>
<dbReference type="AlphaFoldDB" id="A0A8H6FBB1"/>
<sequence length="163" mass="18027">MVYFFLGHYSSPGAPELPAFVNASKTLCPTVMEICAERSRGEIYGSTAAMQTSCSQQLSDGVGDRPKLADEDKAFWSLVEHPWLLLTQFIGTALLTHLICDIVRGRRALKVGRNGGWELTKVTQEQVERFKMEAETLVQDTKEALKELAAAVDKPHGKRGDES</sequence>
<dbReference type="RefSeq" id="XP_037150929.1">
    <property type="nucleotide sequence ID" value="XM_037293276.1"/>
</dbReference>
<proteinExistence type="predicted"/>
<reference evidence="1 2" key="1">
    <citation type="journal article" date="2020" name="Genomics">
        <title>Complete, high-quality genomes from long-read metagenomic sequencing of two wolf lichen thalli reveals enigmatic genome architecture.</title>
        <authorList>
            <person name="McKenzie S.K."/>
            <person name="Walston R.F."/>
            <person name="Allen J.L."/>
        </authorList>
    </citation>
    <scope>NUCLEOTIDE SEQUENCE [LARGE SCALE GENOMIC DNA]</scope>
    <source>
        <strain evidence="1">WasteWater1</strain>
    </source>
</reference>
<dbReference type="GeneID" id="59330763"/>
<name>A0A8H6FBB1_9LECA</name>
<keyword evidence="2" id="KW-1185">Reference proteome</keyword>
<comment type="caution">
    <text evidence="1">The sequence shown here is derived from an EMBL/GenBank/DDBJ whole genome shotgun (WGS) entry which is preliminary data.</text>
</comment>
<accession>A0A8H6FBB1</accession>
<dbReference type="Proteomes" id="UP000593566">
    <property type="component" value="Unassembled WGS sequence"/>
</dbReference>